<dbReference type="EMBL" id="CP086717">
    <property type="protein sequence ID" value="WOO83103.1"/>
    <property type="molecule type" value="Genomic_DNA"/>
</dbReference>
<evidence type="ECO:0008006" key="3">
    <source>
        <dbReference type="Google" id="ProtNLM"/>
    </source>
</evidence>
<name>A0AAF0YAD1_9TREE</name>
<dbReference type="RefSeq" id="XP_062629135.1">
    <property type="nucleotide sequence ID" value="XM_062773151.1"/>
</dbReference>
<dbReference type="AlphaFoldDB" id="A0AAF0YAD1"/>
<gene>
    <name evidence="1" type="ORF">LOC62_04G006584</name>
</gene>
<dbReference type="Proteomes" id="UP000827549">
    <property type="component" value="Chromosome 4"/>
</dbReference>
<evidence type="ECO:0000313" key="2">
    <source>
        <dbReference type="Proteomes" id="UP000827549"/>
    </source>
</evidence>
<sequence length="281" mass="31560">MASSADADSRVNTAAETAEVDGVMYHRDFTKAHFPAILQSDDGTFFQFNIYALAGVSKFFANILDLPVEQAGIRTIPLPSASTKGLALALKLLRDHNDAGTNTVQVFNWPNHDELKGFLDVVMAYDLEIAAESLLKRSSTSTICTSAQAFGRLVLAITIQSRWIEHALLLTLSYDVTTMADWIEDKLREERYLQELYILHLQWKSRMLEVFKEGIMSSIGHHAKVDGWTGFINELAVGLLDETKMSPGYRTGYDLESILPDLRKNFLNTKLPSHRIAYDKK</sequence>
<accession>A0AAF0YAD1</accession>
<organism evidence="1 2">
    <name type="scientific">Vanrija pseudolonga</name>
    <dbReference type="NCBI Taxonomy" id="143232"/>
    <lineage>
        <taxon>Eukaryota</taxon>
        <taxon>Fungi</taxon>
        <taxon>Dikarya</taxon>
        <taxon>Basidiomycota</taxon>
        <taxon>Agaricomycotina</taxon>
        <taxon>Tremellomycetes</taxon>
        <taxon>Trichosporonales</taxon>
        <taxon>Trichosporonaceae</taxon>
        <taxon>Vanrija</taxon>
    </lineage>
</organism>
<dbReference type="GeneID" id="87809806"/>
<keyword evidence="2" id="KW-1185">Reference proteome</keyword>
<proteinExistence type="predicted"/>
<protein>
    <recommendedName>
        <fullName evidence="3">BTB domain-containing protein</fullName>
    </recommendedName>
</protein>
<evidence type="ECO:0000313" key="1">
    <source>
        <dbReference type="EMBL" id="WOO83103.1"/>
    </source>
</evidence>
<reference evidence="1" key="1">
    <citation type="submission" date="2023-10" db="EMBL/GenBank/DDBJ databases">
        <authorList>
            <person name="Noh H."/>
        </authorList>
    </citation>
    <scope>NUCLEOTIDE SEQUENCE</scope>
    <source>
        <strain evidence="1">DUCC4014</strain>
    </source>
</reference>